<comment type="subcellular location">
    <subcellularLocation>
        <location evidence="5">Cytoplasm</location>
    </subcellularLocation>
</comment>
<comment type="similarity">
    <text evidence="5">Belongs to the NAGSA dehydrogenase family. Type 1 subfamily.</text>
</comment>
<dbReference type="HAMAP" id="MF_00150">
    <property type="entry name" value="ArgC_type1"/>
    <property type="match status" value="1"/>
</dbReference>
<dbReference type="EC" id="1.2.1.38" evidence="5"/>
<dbReference type="CDD" id="cd23934">
    <property type="entry name" value="AGPR_1_C"/>
    <property type="match status" value="1"/>
</dbReference>
<comment type="pathway">
    <text evidence="5">Amino-acid biosynthesis; L-arginine biosynthesis; N(2)-acetyl-L-ornithine from L-glutamate: step 3/4.</text>
</comment>
<name>A0A939SB45_9MICO</name>
<keyword evidence="2 5" id="KW-0028">Amino-acid biosynthesis</keyword>
<gene>
    <name evidence="5" type="primary">argC</name>
    <name evidence="7" type="ORF">J4H92_03975</name>
</gene>
<dbReference type="RefSeq" id="WP_208096279.1">
    <property type="nucleotide sequence ID" value="NZ_JAGDYM010000004.1"/>
</dbReference>
<dbReference type="CDD" id="cd24148">
    <property type="entry name" value="AGPR_1_actinobacAGPR_like"/>
    <property type="match status" value="1"/>
</dbReference>
<dbReference type="NCBIfam" id="TIGR01850">
    <property type="entry name" value="argC"/>
    <property type="match status" value="1"/>
</dbReference>
<sequence length="357" mass="36587">MTFSVAVAGASGYAGGELLRILAGHPEFEVRTVTGHSSAGDPLIDHQPHLRSLSHLRLEPTTPEALDGHDLVFFALPHGASGALTARLGEVRLVVDCGADHRLRSDDDWAAFYGGEHHEAWSYGVPELLVRGADGVLEKQREALRGASRIAAPGCNASTVALSLVPGIAAGVIEPTDLVSVLAVGPSGAGKAAKTHLLGAELMGTANPYAVGGSHRHIPEIRQALRDAAAGAAAQDSPTISFTPVLVPMSRGILATSTARLAPGTTPDEVRAAWERAYADEPFVRLLPEGRFPRTADTLGANTCLLGLAVDEAAGRVVVVAALDNLAKGTAGAAIQSANLALGLPEGAGLSVNGVAP</sequence>
<protein>
    <recommendedName>
        <fullName evidence="5">N-acetyl-gamma-glutamyl-phosphate reductase</fullName>
        <shortName evidence="5">AGPR</shortName>
        <ecNumber evidence="5">1.2.1.38</ecNumber>
    </recommendedName>
    <alternativeName>
        <fullName evidence="5">N-acetyl-glutamate semialdehyde dehydrogenase</fullName>
        <shortName evidence="5">NAGSA dehydrogenase</shortName>
    </alternativeName>
</protein>
<dbReference type="InterPro" id="IPR000534">
    <property type="entry name" value="Semialdehyde_DH_NAD-bd"/>
</dbReference>
<evidence type="ECO:0000259" key="6">
    <source>
        <dbReference type="SMART" id="SM00859"/>
    </source>
</evidence>
<dbReference type="AlphaFoldDB" id="A0A939SB45"/>
<dbReference type="InterPro" id="IPR000706">
    <property type="entry name" value="AGPR_type-1"/>
</dbReference>
<dbReference type="EMBL" id="JAGDYM010000004">
    <property type="protein sequence ID" value="MBO1901105.1"/>
    <property type="molecule type" value="Genomic_DNA"/>
</dbReference>
<dbReference type="GO" id="GO:0005737">
    <property type="term" value="C:cytoplasm"/>
    <property type="evidence" value="ECO:0007669"/>
    <property type="project" value="UniProtKB-SubCell"/>
</dbReference>
<dbReference type="SUPFAM" id="SSF51735">
    <property type="entry name" value="NAD(P)-binding Rossmann-fold domains"/>
    <property type="match status" value="1"/>
</dbReference>
<evidence type="ECO:0000256" key="2">
    <source>
        <dbReference type="ARBA" id="ARBA00022605"/>
    </source>
</evidence>
<keyword evidence="5" id="KW-0963">Cytoplasm</keyword>
<keyword evidence="8" id="KW-1185">Reference proteome</keyword>
<dbReference type="GO" id="GO:0003942">
    <property type="term" value="F:N-acetyl-gamma-glutamyl-phosphate reductase activity"/>
    <property type="evidence" value="ECO:0007669"/>
    <property type="project" value="UniProtKB-UniRule"/>
</dbReference>
<dbReference type="GO" id="GO:0006526">
    <property type="term" value="P:L-arginine biosynthetic process"/>
    <property type="evidence" value="ECO:0007669"/>
    <property type="project" value="UniProtKB-UniRule"/>
</dbReference>
<proteinExistence type="inferred from homology"/>
<organism evidence="7 8">
    <name type="scientific">Leucobacter weissii</name>
    <dbReference type="NCBI Taxonomy" id="1983706"/>
    <lineage>
        <taxon>Bacteria</taxon>
        <taxon>Bacillati</taxon>
        <taxon>Actinomycetota</taxon>
        <taxon>Actinomycetes</taxon>
        <taxon>Micrococcales</taxon>
        <taxon>Microbacteriaceae</taxon>
        <taxon>Leucobacter</taxon>
    </lineage>
</organism>
<reference evidence="7" key="1">
    <citation type="submission" date="2021-03" db="EMBL/GenBank/DDBJ databases">
        <title>Leucobacter chromiisoli sp. nov., isolated from chromium-containing soil of chemical plant.</title>
        <authorList>
            <person name="Xu Z."/>
        </authorList>
    </citation>
    <scope>NUCLEOTIDE SEQUENCE</scope>
    <source>
        <strain evidence="7">S27</strain>
    </source>
</reference>
<dbReference type="PANTHER" id="PTHR32338:SF10">
    <property type="entry name" value="N-ACETYL-GAMMA-GLUTAMYL-PHOSPHATE REDUCTASE, CHLOROPLASTIC-RELATED"/>
    <property type="match status" value="1"/>
</dbReference>
<feature type="domain" description="Semialdehyde dehydrogenase NAD-binding" evidence="6">
    <location>
        <begin position="4"/>
        <end position="133"/>
    </location>
</feature>
<comment type="catalytic activity">
    <reaction evidence="5">
        <text>N-acetyl-L-glutamate 5-semialdehyde + phosphate + NADP(+) = N-acetyl-L-glutamyl 5-phosphate + NADPH + H(+)</text>
        <dbReference type="Rhea" id="RHEA:21588"/>
        <dbReference type="ChEBI" id="CHEBI:15378"/>
        <dbReference type="ChEBI" id="CHEBI:29123"/>
        <dbReference type="ChEBI" id="CHEBI:43474"/>
        <dbReference type="ChEBI" id="CHEBI:57783"/>
        <dbReference type="ChEBI" id="CHEBI:57936"/>
        <dbReference type="ChEBI" id="CHEBI:58349"/>
        <dbReference type="EC" id="1.2.1.38"/>
    </reaction>
</comment>
<keyword evidence="3 5" id="KW-0521">NADP</keyword>
<keyword evidence="4 5" id="KW-0560">Oxidoreductase</keyword>
<dbReference type="Pfam" id="PF01118">
    <property type="entry name" value="Semialdhyde_dh"/>
    <property type="match status" value="1"/>
</dbReference>
<evidence type="ECO:0000313" key="8">
    <source>
        <dbReference type="Proteomes" id="UP000664382"/>
    </source>
</evidence>
<dbReference type="InterPro" id="IPR058924">
    <property type="entry name" value="AGPR_dimerisation_dom"/>
</dbReference>
<dbReference type="Gene3D" id="3.40.50.720">
    <property type="entry name" value="NAD(P)-binding Rossmann-like Domain"/>
    <property type="match status" value="1"/>
</dbReference>
<dbReference type="SUPFAM" id="SSF55347">
    <property type="entry name" value="Glyceraldehyde-3-phosphate dehydrogenase-like, C-terminal domain"/>
    <property type="match status" value="1"/>
</dbReference>
<dbReference type="Proteomes" id="UP000664382">
    <property type="component" value="Unassembled WGS sequence"/>
</dbReference>
<dbReference type="GO" id="GO:0051287">
    <property type="term" value="F:NAD binding"/>
    <property type="evidence" value="ECO:0007669"/>
    <property type="project" value="InterPro"/>
</dbReference>
<dbReference type="InterPro" id="IPR050085">
    <property type="entry name" value="AGPR"/>
</dbReference>
<comment type="caution">
    <text evidence="7">The sequence shown here is derived from an EMBL/GenBank/DDBJ whole genome shotgun (WGS) entry which is preliminary data.</text>
</comment>
<evidence type="ECO:0000256" key="3">
    <source>
        <dbReference type="ARBA" id="ARBA00022857"/>
    </source>
</evidence>
<evidence type="ECO:0000256" key="5">
    <source>
        <dbReference type="HAMAP-Rule" id="MF_00150"/>
    </source>
</evidence>
<comment type="function">
    <text evidence="5">Catalyzes the NADPH-dependent reduction of N-acetyl-5-glutamyl phosphate to yield N-acetyl-L-glutamate 5-semialdehyde.</text>
</comment>
<evidence type="ECO:0000256" key="4">
    <source>
        <dbReference type="ARBA" id="ARBA00023002"/>
    </source>
</evidence>
<feature type="active site" evidence="5">
    <location>
        <position position="155"/>
    </location>
</feature>
<accession>A0A939SB45</accession>
<dbReference type="SMART" id="SM00859">
    <property type="entry name" value="Semialdhyde_dh"/>
    <property type="match status" value="1"/>
</dbReference>
<evidence type="ECO:0000313" key="7">
    <source>
        <dbReference type="EMBL" id="MBO1901105.1"/>
    </source>
</evidence>
<dbReference type="GO" id="GO:0070401">
    <property type="term" value="F:NADP+ binding"/>
    <property type="evidence" value="ECO:0007669"/>
    <property type="project" value="InterPro"/>
</dbReference>
<dbReference type="Gene3D" id="3.30.360.10">
    <property type="entry name" value="Dihydrodipicolinate Reductase, domain 2"/>
    <property type="match status" value="1"/>
</dbReference>
<evidence type="ECO:0000256" key="1">
    <source>
        <dbReference type="ARBA" id="ARBA00022571"/>
    </source>
</evidence>
<dbReference type="Pfam" id="PF22698">
    <property type="entry name" value="Semialdhyde_dhC_1"/>
    <property type="match status" value="1"/>
</dbReference>
<dbReference type="InterPro" id="IPR036291">
    <property type="entry name" value="NAD(P)-bd_dom_sf"/>
</dbReference>
<dbReference type="PANTHER" id="PTHR32338">
    <property type="entry name" value="N-ACETYL-GAMMA-GLUTAMYL-PHOSPHATE REDUCTASE, CHLOROPLASTIC-RELATED-RELATED"/>
    <property type="match status" value="1"/>
</dbReference>
<keyword evidence="1 5" id="KW-0055">Arginine biosynthesis</keyword>